<keyword evidence="1" id="KW-0229">DNA integration</keyword>
<keyword evidence="2 4" id="KW-0238">DNA-binding</keyword>
<evidence type="ECO:0000256" key="3">
    <source>
        <dbReference type="ARBA" id="ARBA00023172"/>
    </source>
</evidence>
<dbReference type="PROSITE" id="PS51898">
    <property type="entry name" value="TYR_RECOMBINASE"/>
    <property type="match status" value="1"/>
</dbReference>
<accession>A0A8J6QQN0</accession>
<dbReference type="GO" id="GO:0015074">
    <property type="term" value="P:DNA integration"/>
    <property type="evidence" value="ECO:0007669"/>
    <property type="project" value="UniProtKB-KW"/>
</dbReference>
<evidence type="ECO:0000259" key="6">
    <source>
        <dbReference type="PROSITE" id="PS51900"/>
    </source>
</evidence>
<reference evidence="7" key="1">
    <citation type="submission" date="2020-09" db="EMBL/GenBank/DDBJ databases">
        <title>A novel bacterium of genus Neiella, isolated from South China Sea.</title>
        <authorList>
            <person name="Huang H."/>
            <person name="Mo K."/>
            <person name="Hu Y."/>
        </authorList>
    </citation>
    <scope>NUCLEOTIDE SEQUENCE</scope>
    <source>
        <strain evidence="7">HB171785</strain>
    </source>
</reference>
<feature type="domain" description="Tyr recombinase" evidence="5">
    <location>
        <begin position="127"/>
        <end position="312"/>
    </location>
</feature>
<dbReference type="InterPro" id="IPR044068">
    <property type="entry name" value="CB"/>
</dbReference>
<dbReference type="PANTHER" id="PTHR30349">
    <property type="entry name" value="PHAGE INTEGRASE-RELATED"/>
    <property type="match status" value="1"/>
</dbReference>
<evidence type="ECO:0000256" key="4">
    <source>
        <dbReference type="PROSITE-ProRule" id="PRU01248"/>
    </source>
</evidence>
<dbReference type="Proteomes" id="UP000638014">
    <property type="component" value="Unassembled WGS sequence"/>
</dbReference>
<sequence>MMTDQLRLNHGQSILLRTDSVTLPSDAYLASLQSKKSFENMTYTLNALARLLGARDHQTFPWSQLTAIDVDRIKQGFIELEHSPSTINVYLSAIKGVIKKAWQLKLIDADHYLQIREVKSITGRRITTSNTITKQQFNDIIQNLTEQSEYKSSRDQCIISMLYYCGLRKAEIANLNMDKINIPERYAIVLGKGNKERKAFFSAQLMPYIERWLSVRGKQPGPLLFRVNRNGDKHPSGDPSTVNTVRELIERCGTLLGIPNLSPHDFRHTFATRLLDQGVDLFTVQDLLGHADVSTTKRYDQRQDNALRAAVETL</sequence>
<dbReference type="Pfam" id="PF00589">
    <property type="entry name" value="Phage_integrase"/>
    <property type="match status" value="1"/>
</dbReference>
<evidence type="ECO:0000256" key="1">
    <source>
        <dbReference type="ARBA" id="ARBA00022908"/>
    </source>
</evidence>
<evidence type="ECO:0000313" key="8">
    <source>
        <dbReference type="Proteomes" id="UP000638014"/>
    </source>
</evidence>
<comment type="caution">
    <text evidence="7">The sequence shown here is derived from an EMBL/GenBank/DDBJ whole genome shotgun (WGS) entry which is preliminary data.</text>
</comment>
<organism evidence="7 8">
    <name type="scientific">Neiella litorisoli</name>
    <dbReference type="NCBI Taxonomy" id="2771431"/>
    <lineage>
        <taxon>Bacteria</taxon>
        <taxon>Pseudomonadati</taxon>
        <taxon>Pseudomonadota</taxon>
        <taxon>Gammaproteobacteria</taxon>
        <taxon>Alteromonadales</taxon>
        <taxon>Echinimonadaceae</taxon>
        <taxon>Neiella</taxon>
    </lineage>
</organism>
<dbReference type="InterPro" id="IPR002104">
    <property type="entry name" value="Integrase_catalytic"/>
</dbReference>
<protein>
    <submittedName>
        <fullName evidence="7">Tyrosine-type recombinase/integrase</fullName>
    </submittedName>
</protein>
<dbReference type="InterPro" id="IPR011010">
    <property type="entry name" value="DNA_brk_join_enz"/>
</dbReference>
<dbReference type="PANTHER" id="PTHR30349:SF64">
    <property type="entry name" value="PROPHAGE INTEGRASE INTD-RELATED"/>
    <property type="match status" value="1"/>
</dbReference>
<dbReference type="RefSeq" id="WP_191144617.1">
    <property type="nucleotide sequence ID" value="NZ_JACXAF010000009.1"/>
</dbReference>
<dbReference type="SUPFAM" id="SSF56349">
    <property type="entry name" value="DNA breaking-rejoining enzymes"/>
    <property type="match status" value="1"/>
</dbReference>
<evidence type="ECO:0000313" key="7">
    <source>
        <dbReference type="EMBL" id="MBD1389511.1"/>
    </source>
</evidence>
<dbReference type="AlphaFoldDB" id="A0A8J6QQN0"/>
<gene>
    <name evidence="7" type="ORF">IC617_08730</name>
</gene>
<dbReference type="GO" id="GO:0003677">
    <property type="term" value="F:DNA binding"/>
    <property type="evidence" value="ECO:0007669"/>
    <property type="project" value="UniProtKB-UniRule"/>
</dbReference>
<feature type="domain" description="Core-binding (CB)" evidence="6">
    <location>
        <begin position="19"/>
        <end position="102"/>
    </location>
</feature>
<evidence type="ECO:0000256" key="2">
    <source>
        <dbReference type="ARBA" id="ARBA00023125"/>
    </source>
</evidence>
<keyword evidence="8" id="KW-1185">Reference proteome</keyword>
<evidence type="ECO:0000259" key="5">
    <source>
        <dbReference type="PROSITE" id="PS51898"/>
    </source>
</evidence>
<proteinExistence type="predicted"/>
<dbReference type="Gene3D" id="1.10.443.10">
    <property type="entry name" value="Intergrase catalytic core"/>
    <property type="match status" value="1"/>
</dbReference>
<dbReference type="InterPro" id="IPR013762">
    <property type="entry name" value="Integrase-like_cat_sf"/>
</dbReference>
<name>A0A8J6QQN0_9GAMM</name>
<dbReference type="InterPro" id="IPR050090">
    <property type="entry name" value="Tyrosine_recombinase_XerCD"/>
</dbReference>
<keyword evidence="3" id="KW-0233">DNA recombination</keyword>
<dbReference type="PROSITE" id="PS51900">
    <property type="entry name" value="CB"/>
    <property type="match status" value="1"/>
</dbReference>
<dbReference type="EMBL" id="JACXAF010000009">
    <property type="protein sequence ID" value="MBD1389511.1"/>
    <property type="molecule type" value="Genomic_DNA"/>
</dbReference>
<dbReference type="GO" id="GO:0006310">
    <property type="term" value="P:DNA recombination"/>
    <property type="evidence" value="ECO:0007669"/>
    <property type="project" value="UniProtKB-KW"/>
</dbReference>